<evidence type="ECO:0000256" key="2">
    <source>
        <dbReference type="ARBA" id="ARBA00008585"/>
    </source>
</evidence>
<feature type="compositionally biased region" description="Gly residues" evidence="8">
    <location>
        <begin position="1"/>
        <end position="10"/>
    </location>
</feature>
<evidence type="ECO:0000256" key="7">
    <source>
        <dbReference type="ARBA" id="ARBA00023306"/>
    </source>
</evidence>
<feature type="compositionally biased region" description="Low complexity" evidence="8">
    <location>
        <begin position="43"/>
        <end position="52"/>
    </location>
</feature>
<dbReference type="GO" id="GO:0051301">
    <property type="term" value="P:cell division"/>
    <property type="evidence" value="ECO:0007669"/>
    <property type="project" value="UniProtKB-KW"/>
</dbReference>
<keyword evidence="4" id="KW-0498">Mitosis</keyword>
<dbReference type="Pfam" id="PF10345">
    <property type="entry name" value="Cohesin_load"/>
    <property type="match status" value="1"/>
</dbReference>
<evidence type="ECO:0000256" key="1">
    <source>
        <dbReference type="ARBA" id="ARBA00004123"/>
    </source>
</evidence>
<gene>
    <name evidence="9" type="ORF">GSTUAT00004700001</name>
</gene>
<reference evidence="9" key="1">
    <citation type="submission" date="2015-10" db="EMBL/GenBank/DDBJ databases">
        <authorList>
            <person name="Regsiter A."/>
            <person name="william w."/>
        </authorList>
    </citation>
    <scope>NUCLEOTIDE SEQUENCE</scope>
    <source>
        <strain evidence="9">Montdore</strain>
    </source>
</reference>
<keyword evidence="7" id="KW-0131">Cell cycle</keyword>
<dbReference type="PANTHER" id="PTHR21394">
    <property type="entry name" value="MAU2 CHROMATID COHESION FACTOR HOMOLOG"/>
    <property type="match status" value="1"/>
</dbReference>
<accession>A0A292PWN6</accession>
<keyword evidence="3" id="KW-0132">Cell division</keyword>
<comment type="similarity">
    <text evidence="2">Belongs to the SCC4/mau-2 family.</text>
</comment>
<organism evidence="9 10">
    <name type="scientific">Tuber aestivum</name>
    <name type="common">summer truffle</name>
    <dbReference type="NCBI Taxonomy" id="59557"/>
    <lineage>
        <taxon>Eukaryota</taxon>
        <taxon>Fungi</taxon>
        <taxon>Dikarya</taxon>
        <taxon>Ascomycota</taxon>
        <taxon>Pezizomycotina</taxon>
        <taxon>Pezizomycetes</taxon>
        <taxon>Pezizales</taxon>
        <taxon>Tuberaceae</taxon>
        <taxon>Tuber</taxon>
    </lineage>
</organism>
<evidence type="ECO:0000256" key="6">
    <source>
        <dbReference type="ARBA" id="ARBA00023242"/>
    </source>
</evidence>
<name>A0A292PWN6_9PEZI</name>
<evidence type="ECO:0000256" key="5">
    <source>
        <dbReference type="ARBA" id="ARBA00022829"/>
    </source>
</evidence>
<dbReference type="GO" id="GO:0007059">
    <property type="term" value="P:chromosome segregation"/>
    <property type="evidence" value="ECO:0007669"/>
    <property type="project" value="UniProtKB-KW"/>
</dbReference>
<dbReference type="Proteomes" id="UP001412239">
    <property type="component" value="Unassembled WGS sequence"/>
</dbReference>
<feature type="compositionally biased region" description="Low complexity" evidence="8">
    <location>
        <begin position="11"/>
        <end position="30"/>
    </location>
</feature>
<comment type="subcellular location">
    <subcellularLocation>
        <location evidence="1">Nucleus</location>
    </subcellularLocation>
</comment>
<dbReference type="InterPro" id="IPR019440">
    <property type="entry name" value="MAU2"/>
</dbReference>
<evidence type="ECO:0000256" key="4">
    <source>
        <dbReference type="ARBA" id="ARBA00022776"/>
    </source>
</evidence>
<sequence length="728" mass="81040">MTTPNGGGWYNSGPGPSYSNSNNSNGYGSSPNPPATPIVPGRPQQSSSTPTRLQPPPPPTNRYSNFEITIPVNRWPSSHSNSNTPNTPSTPSSSMDPPLTLISMAEGYFEAAHASGYKAALARGGGDAKAYYKLVATGLRALEAALQCRLQPRLEAMVRLRYAGILHEETENGDEAEDALNKGIMLAQRVMILPTNLSDRKLMRSQGNFTDIKYTMQHLLARIMLRTTPKASLKMLNSCIADSETLDMVHWTYSFRFLRCNILMEDSPLHDEQGAMTTLQKISSTAAARRDHGIYLLASLMETMISASSGADGIEAANRALARANSLQLESLQGMEQLGILRQMLDIMCSLMAGRYSESEVKVKVLHGMLDHSSKAQIWTPSGEFEILINPVRLGRPEERLRFKWLTKEDIFVLGYFISGLCKFQKNVEEVGRGEKYLQEGLRSIERLLKEDHTSMTSLVGAMNKSTWRQTLKCHVMLYHTFLLCVRTDWDGAIKGFNNLQQAFSVLPPQRSLLPTLITYLQAVISHGTNQLDQALELYKLVYTTVQSPDSEISIISKLNSIIILRPRDSRAAEHLMNAVEKPCASTKNYLMKAAYMAVKATERGELVKTKNYLSLALQLATQTTNQQLTFILLSFMCHRFFSGVVSEQAEKSARAALQNATRGRDSLWSLMGGEMFADCLARKGNEYEAMRQRDLNEEPRNAVVANLTRHMLPDEHASRGVGFHEVV</sequence>
<dbReference type="GO" id="GO:0005634">
    <property type="term" value="C:nucleus"/>
    <property type="evidence" value="ECO:0007669"/>
    <property type="project" value="UniProtKB-SubCell"/>
</dbReference>
<evidence type="ECO:0008006" key="11">
    <source>
        <dbReference type="Google" id="ProtNLM"/>
    </source>
</evidence>
<keyword evidence="5" id="KW-0159">Chromosome partition</keyword>
<evidence type="ECO:0000313" key="10">
    <source>
        <dbReference type="Proteomes" id="UP001412239"/>
    </source>
</evidence>
<keyword evidence="6" id="KW-0539">Nucleus</keyword>
<feature type="compositionally biased region" description="Low complexity" evidence="8">
    <location>
        <begin position="76"/>
        <end position="94"/>
    </location>
</feature>
<feature type="region of interest" description="Disordered" evidence="8">
    <location>
        <begin position="1"/>
        <end position="98"/>
    </location>
</feature>
<dbReference type="EMBL" id="LN891028">
    <property type="protein sequence ID" value="CUS11201.1"/>
    <property type="molecule type" value="Genomic_DNA"/>
</dbReference>
<evidence type="ECO:0000256" key="8">
    <source>
        <dbReference type="SAM" id="MobiDB-lite"/>
    </source>
</evidence>
<evidence type="ECO:0000313" key="9">
    <source>
        <dbReference type="EMBL" id="CUS11201.1"/>
    </source>
</evidence>
<dbReference type="GO" id="GO:0007064">
    <property type="term" value="P:mitotic sister chromatid cohesion"/>
    <property type="evidence" value="ECO:0007669"/>
    <property type="project" value="InterPro"/>
</dbReference>
<proteinExistence type="inferred from homology"/>
<dbReference type="AlphaFoldDB" id="A0A292PWN6"/>
<keyword evidence="10" id="KW-1185">Reference proteome</keyword>
<protein>
    <recommendedName>
        <fullName evidence="11">Cohesin loading factor</fullName>
    </recommendedName>
</protein>
<evidence type="ECO:0000256" key="3">
    <source>
        <dbReference type="ARBA" id="ARBA00022618"/>
    </source>
</evidence>